<dbReference type="Gene3D" id="3.30.565.10">
    <property type="entry name" value="Histidine kinase-like ATPase, C-terminal domain"/>
    <property type="match status" value="1"/>
</dbReference>
<dbReference type="InterPro" id="IPR038424">
    <property type="entry name" value="H_kinase_PdtaS_GAF_sf"/>
</dbReference>
<accession>A0A921HPH9</accession>
<dbReference type="EMBL" id="DYVR01000209">
    <property type="protein sequence ID" value="HJF85502.1"/>
    <property type="molecule type" value="Genomic_DNA"/>
</dbReference>
<dbReference type="SUPFAM" id="SSF55874">
    <property type="entry name" value="ATPase domain of HSP90 chaperone/DNA topoisomerase II/histidine kinase"/>
    <property type="match status" value="1"/>
</dbReference>
<evidence type="ECO:0000313" key="11">
    <source>
        <dbReference type="Proteomes" id="UP000780768"/>
    </source>
</evidence>
<dbReference type="SMART" id="SM00387">
    <property type="entry name" value="HATPase_c"/>
    <property type="match status" value="1"/>
</dbReference>
<dbReference type="GO" id="GO:0004673">
    <property type="term" value="F:protein histidine kinase activity"/>
    <property type="evidence" value="ECO:0007669"/>
    <property type="project" value="UniProtKB-EC"/>
</dbReference>
<sequence>MIISEKCRRYTNLSGMRINMLQRINKVLPFVADLTYTHIAVYVKAKDGSRFAVVSAIEPHTAFNPFRQILLGKLIPYIQEPLIKKCMDNKKICHGRRELDFGRFIDMYTFPVIDSNEVIAVICMEVNSDDAQKDGFSRLMKTARILLKNANKNTDAAYNMYKSISSRDGIIITDKDERIIFANMAASRIYHVLGINNLIGCHIFDRQLTMHITKETILNKSPYEKEIEAGNLIIIKRDIPVMEAGNLVTRIIILSDVTELRKKDRELLIKSAVIQEIHHRVKNNLQTIASLLRLQARRSRSPEVKEALRESINRILSISVVHEFLSQQGNENIDVVEVTSNILTLIKDTMLDENFSLTTQLPANNIILPSKQASSLALIINELILNSIEHGFAGRSEGLIGLNITQNSRAYIIELYDNGCGLPEDFNAQSAKSLGLQIVRNLVEGDIGGSFTMYNDNGAHALITIPFKSLTEDE</sequence>
<evidence type="ECO:0000256" key="8">
    <source>
        <dbReference type="ARBA" id="ARBA00023012"/>
    </source>
</evidence>
<evidence type="ECO:0000256" key="2">
    <source>
        <dbReference type="ARBA" id="ARBA00012438"/>
    </source>
</evidence>
<evidence type="ECO:0000256" key="4">
    <source>
        <dbReference type="ARBA" id="ARBA00022679"/>
    </source>
</evidence>
<keyword evidence="3" id="KW-0597">Phosphoprotein</keyword>
<evidence type="ECO:0000256" key="7">
    <source>
        <dbReference type="ARBA" id="ARBA00022840"/>
    </source>
</evidence>
<evidence type="ECO:0000313" key="10">
    <source>
        <dbReference type="EMBL" id="HJF85502.1"/>
    </source>
</evidence>
<evidence type="ECO:0000259" key="9">
    <source>
        <dbReference type="PROSITE" id="PS50109"/>
    </source>
</evidence>
<dbReference type="Gene3D" id="3.30.450.280">
    <property type="entry name" value="GAF domain"/>
    <property type="match status" value="1"/>
</dbReference>
<evidence type="ECO:0000256" key="6">
    <source>
        <dbReference type="ARBA" id="ARBA00022777"/>
    </source>
</evidence>
<reference evidence="10" key="1">
    <citation type="journal article" date="2021" name="PeerJ">
        <title>Extensive microbial diversity within the chicken gut microbiome revealed by metagenomics and culture.</title>
        <authorList>
            <person name="Gilroy R."/>
            <person name="Ravi A."/>
            <person name="Getino M."/>
            <person name="Pursley I."/>
            <person name="Horton D.L."/>
            <person name="Alikhan N.F."/>
            <person name="Baker D."/>
            <person name="Gharbi K."/>
            <person name="Hall N."/>
            <person name="Watson M."/>
            <person name="Adriaenssens E.M."/>
            <person name="Foster-Nyarko E."/>
            <person name="Jarju S."/>
            <person name="Secka A."/>
            <person name="Antonio M."/>
            <person name="Oren A."/>
            <person name="Chaudhuri R.R."/>
            <person name="La Ragione R."/>
            <person name="Hildebrand F."/>
            <person name="Pallen M.J."/>
        </authorList>
    </citation>
    <scope>NUCLEOTIDE SEQUENCE</scope>
    <source>
        <strain evidence="10">7318</strain>
    </source>
</reference>
<dbReference type="GO" id="GO:0005524">
    <property type="term" value="F:ATP binding"/>
    <property type="evidence" value="ECO:0007669"/>
    <property type="project" value="UniProtKB-KW"/>
</dbReference>
<reference evidence="10" key="2">
    <citation type="submission" date="2021-09" db="EMBL/GenBank/DDBJ databases">
        <authorList>
            <person name="Gilroy R."/>
        </authorList>
    </citation>
    <scope>NUCLEOTIDE SEQUENCE</scope>
    <source>
        <strain evidence="10">7318</strain>
    </source>
</reference>
<dbReference type="PANTHER" id="PTHR41523">
    <property type="entry name" value="TWO-COMPONENT SYSTEM SENSOR PROTEIN"/>
    <property type="match status" value="1"/>
</dbReference>
<dbReference type="Pfam" id="PF12282">
    <property type="entry name" value="GAF_PdtaS"/>
    <property type="match status" value="1"/>
</dbReference>
<dbReference type="AlphaFoldDB" id="A0A921HPH9"/>
<evidence type="ECO:0000256" key="5">
    <source>
        <dbReference type="ARBA" id="ARBA00022741"/>
    </source>
</evidence>
<dbReference type="InterPro" id="IPR022066">
    <property type="entry name" value="PdtaS_GAF"/>
</dbReference>
<dbReference type="SUPFAM" id="SSF55785">
    <property type="entry name" value="PYP-like sensor domain (PAS domain)"/>
    <property type="match status" value="1"/>
</dbReference>
<dbReference type="Gene3D" id="3.30.450.20">
    <property type="entry name" value="PAS domain"/>
    <property type="match status" value="1"/>
</dbReference>
<keyword evidence="5" id="KW-0547">Nucleotide-binding</keyword>
<dbReference type="InterPro" id="IPR003594">
    <property type="entry name" value="HATPase_dom"/>
</dbReference>
<dbReference type="InterPro" id="IPR005467">
    <property type="entry name" value="His_kinase_dom"/>
</dbReference>
<dbReference type="GO" id="GO:0000160">
    <property type="term" value="P:phosphorelay signal transduction system"/>
    <property type="evidence" value="ECO:0007669"/>
    <property type="project" value="UniProtKB-KW"/>
</dbReference>
<evidence type="ECO:0000256" key="3">
    <source>
        <dbReference type="ARBA" id="ARBA00022553"/>
    </source>
</evidence>
<keyword evidence="4" id="KW-0808">Transferase</keyword>
<dbReference type="PANTHER" id="PTHR41523:SF8">
    <property type="entry name" value="ETHYLENE RESPONSE SENSOR PROTEIN"/>
    <property type="match status" value="1"/>
</dbReference>
<keyword evidence="8" id="KW-0902">Two-component regulatory system</keyword>
<keyword evidence="6 10" id="KW-0418">Kinase</keyword>
<organism evidence="10 11">
    <name type="scientific">Megamonas hypermegale</name>
    <dbReference type="NCBI Taxonomy" id="158847"/>
    <lineage>
        <taxon>Bacteria</taxon>
        <taxon>Bacillati</taxon>
        <taxon>Bacillota</taxon>
        <taxon>Negativicutes</taxon>
        <taxon>Selenomonadales</taxon>
        <taxon>Selenomonadaceae</taxon>
        <taxon>Megamonas</taxon>
    </lineage>
</organism>
<evidence type="ECO:0000256" key="1">
    <source>
        <dbReference type="ARBA" id="ARBA00000085"/>
    </source>
</evidence>
<name>A0A921HPH9_9FIRM</name>
<dbReference type="Pfam" id="PF07568">
    <property type="entry name" value="HisKA_2"/>
    <property type="match status" value="1"/>
</dbReference>
<dbReference type="InterPro" id="IPR011495">
    <property type="entry name" value="Sig_transdc_His_kin_sub2_dim/P"/>
</dbReference>
<proteinExistence type="predicted"/>
<comment type="caution">
    <text evidence="10">The sequence shown here is derived from an EMBL/GenBank/DDBJ whole genome shotgun (WGS) entry which is preliminary data.</text>
</comment>
<dbReference type="PROSITE" id="PS50109">
    <property type="entry name" value="HIS_KIN"/>
    <property type="match status" value="1"/>
</dbReference>
<dbReference type="EC" id="2.7.13.3" evidence="2"/>
<comment type="catalytic activity">
    <reaction evidence="1">
        <text>ATP + protein L-histidine = ADP + protein N-phospho-L-histidine.</text>
        <dbReference type="EC" id="2.7.13.3"/>
    </reaction>
</comment>
<dbReference type="InterPro" id="IPR035965">
    <property type="entry name" value="PAS-like_dom_sf"/>
</dbReference>
<dbReference type="Proteomes" id="UP000780768">
    <property type="component" value="Unassembled WGS sequence"/>
</dbReference>
<feature type="domain" description="Histidine kinase" evidence="9">
    <location>
        <begin position="276"/>
        <end position="469"/>
    </location>
</feature>
<protein>
    <recommendedName>
        <fullName evidence="2">histidine kinase</fullName>
        <ecNumber evidence="2">2.7.13.3</ecNumber>
    </recommendedName>
</protein>
<keyword evidence="7" id="KW-0067">ATP-binding</keyword>
<dbReference type="InterPro" id="IPR036890">
    <property type="entry name" value="HATPase_C_sf"/>
</dbReference>
<gene>
    <name evidence="10" type="ORF">K8V65_07570</name>
</gene>
<dbReference type="Pfam" id="PF02518">
    <property type="entry name" value="HATPase_c"/>
    <property type="match status" value="1"/>
</dbReference>